<evidence type="ECO:0000313" key="2">
    <source>
        <dbReference type="EMBL" id="CAB5382804.1"/>
    </source>
</evidence>
<feature type="transmembrane region" description="Helical" evidence="1">
    <location>
        <begin position="92"/>
        <end position="111"/>
    </location>
</feature>
<accession>A0A916EDM9</accession>
<feature type="transmembrane region" description="Helical" evidence="1">
    <location>
        <begin position="152"/>
        <end position="168"/>
    </location>
</feature>
<feature type="transmembrane region" description="Helical" evidence="1">
    <location>
        <begin position="118"/>
        <end position="137"/>
    </location>
</feature>
<proteinExistence type="predicted"/>
<keyword evidence="1" id="KW-1133">Transmembrane helix</keyword>
<gene>
    <name evidence="2" type="ORF">CHRIB12_LOCUS18118</name>
</gene>
<evidence type="ECO:0000256" key="1">
    <source>
        <dbReference type="SAM" id="Phobius"/>
    </source>
</evidence>
<dbReference type="AlphaFoldDB" id="A0A916EDM9"/>
<feature type="transmembrane region" description="Helical" evidence="1">
    <location>
        <begin position="23"/>
        <end position="41"/>
    </location>
</feature>
<organism evidence="2 3">
    <name type="scientific">Rhizophagus irregularis</name>
    <dbReference type="NCBI Taxonomy" id="588596"/>
    <lineage>
        <taxon>Eukaryota</taxon>
        <taxon>Fungi</taxon>
        <taxon>Fungi incertae sedis</taxon>
        <taxon>Mucoromycota</taxon>
        <taxon>Glomeromycotina</taxon>
        <taxon>Glomeromycetes</taxon>
        <taxon>Glomerales</taxon>
        <taxon>Glomeraceae</taxon>
        <taxon>Rhizophagus</taxon>
    </lineage>
</organism>
<evidence type="ECO:0000313" key="3">
    <source>
        <dbReference type="Proteomes" id="UP000684084"/>
    </source>
</evidence>
<name>A0A916EDM9_9GLOM</name>
<dbReference type="VEuPathDB" id="FungiDB:RhiirFUN_016287"/>
<keyword evidence="1" id="KW-0812">Transmembrane</keyword>
<keyword evidence="1" id="KW-0472">Membrane</keyword>
<dbReference type="EMBL" id="CAGKOT010000047">
    <property type="protein sequence ID" value="CAB5382804.1"/>
    <property type="molecule type" value="Genomic_DNA"/>
</dbReference>
<comment type="caution">
    <text evidence="2">The sequence shown here is derived from an EMBL/GenBank/DDBJ whole genome shotgun (WGS) entry which is preliminary data.</text>
</comment>
<sequence length="219" mass="25874">METLPSYINSVENKRACFKRRMLSFNALILFIMLENHLLVFDESQRNYQNYESVLWCNTQLEKISFTADVYDPKVDVVSTREVVDPNGDELLRIYIALAQIFLSNFLYPIFLLYPNSLILITLLNSLKLISFSYLMYEKIALQVFNIFRLELSLKIMHYFIILLEMYARSRNKAKFASIPIRFNNLYVAVAKKVFVNNKEYKSTLSIRISRSKWTDLLN</sequence>
<dbReference type="Proteomes" id="UP000684084">
    <property type="component" value="Unassembled WGS sequence"/>
</dbReference>
<dbReference type="OrthoDB" id="2385047at2759"/>
<reference evidence="2" key="1">
    <citation type="submission" date="2020-05" db="EMBL/GenBank/DDBJ databases">
        <authorList>
            <person name="Rincon C."/>
            <person name="Sanders R I."/>
            <person name="Robbins C."/>
            <person name="Chaturvedi A."/>
        </authorList>
    </citation>
    <scope>NUCLEOTIDE SEQUENCE</scope>
    <source>
        <strain evidence="2">CHB12</strain>
    </source>
</reference>
<protein>
    <submittedName>
        <fullName evidence="2">Uncharacterized protein</fullName>
    </submittedName>
</protein>